<dbReference type="GO" id="GO:0016758">
    <property type="term" value="F:hexosyltransferase activity"/>
    <property type="evidence" value="ECO:0007669"/>
    <property type="project" value="UniProtKB-ARBA"/>
</dbReference>
<keyword evidence="2" id="KW-0808">Transferase</keyword>
<evidence type="ECO:0000313" key="3">
    <source>
        <dbReference type="Proteomes" id="UP000282106"/>
    </source>
</evidence>
<dbReference type="SUPFAM" id="SSF53448">
    <property type="entry name" value="Nucleotide-diphospho-sugar transferases"/>
    <property type="match status" value="1"/>
</dbReference>
<dbReference type="EMBL" id="RJVO01000005">
    <property type="protein sequence ID" value="ROH89147.1"/>
    <property type="molecule type" value="Genomic_DNA"/>
</dbReference>
<dbReference type="AlphaFoldDB" id="A0A3N0V8L8"/>
<dbReference type="InterPro" id="IPR001173">
    <property type="entry name" value="Glyco_trans_2-like"/>
</dbReference>
<dbReference type="Proteomes" id="UP000282106">
    <property type="component" value="Unassembled WGS sequence"/>
</dbReference>
<dbReference type="Pfam" id="PF00535">
    <property type="entry name" value="Glycos_transf_2"/>
    <property type="match status" value="1"/>
</dbReference>
<keyword evidence="3" id="KW-1185">Reference proteome</keyword>
<dbReference type="RefSeq" id="WP_123212169.1">
    <property type="nucleotide sequence ID" value="NZ_RJVO01000005.1"/>
</dbReference>
<dbReference type="InParanoid" id="A0A3N0V8L8"/>
<reference evidence="2 3" key="1">
    <citation type="submission" date="2018-10" db="EMBL/GenBank/DDBJ databases">
        <authorList>
            <person name="Chen W.-M."/>
        </authorList>
    </citation>
    <scope>NUCLEOTIDE SEQUENCE [LARGE SCALE GENOMIC DNA]</scope>
    <source>
        <strain evidence="2 3">THS-13</strain>
    </source>
</reference>
<evidence type="ECO:0000313" key="2">
    <source>
        <dbReference type="EMBL" id="ROH89147.1"/>
    </source>
</evidence>
<protein>
    <submittedName>
        <fullName evidence="2">Glycosyltransferase</fullName>
    </submittedName>
</protein>
<name>A0A3N0V8L8_9GAMM</name>
<gene>
    <name evidence="2" type="ORF">ED208_12120</name>
</gene>
<sequence length="257" mass="28626">MVTKISIITVCYNSASTIRDTLRSVADQTHPHIEHIIVDGGSSDETVSLVQQYRRHSGPLVSEPDRGIYDAMNKGLALASGDVVGFLNSDDAYADTNVLSRVAEVFAMQTVDACYGDLVYVAANNPNRVVRYWRSRPYQPGLCSRGWMPAHPTFYVRRQAYQRYGGFDDSLRIAADFEICLRLLEVQRLRVTYLPGVLVRMRTGGVSNASLRNVVRSNREVAQALRKHGFPAGLPLILGKLASKLAQLRWSLMAPRV</sequence>
<organism evidence="2 3">
    <name type="scientific">Stagnimonas aquatica</name>
    <dbReference type="NCBI Taxonomy" id="2689987"/>
    <lineage>
        <taxon>Bacteria</taxon>
        <taxon>Pseudomonadati</taxon>
        <taxon>Pseudomonadota</taxon>
        <taxon>Gammaproteobacteria</taxon>
        <taxon>Nevskiales</taxon>
        <taxon>Nevskiaceae</taxon>
        <taxon>Stagnimonas</taxon>
    </lineage>
</organism>
<dbReference type="InterPro" id="IPR029044">
    <property type="entry name" value="Nucleotide-diphossugar_trans"/>
</dbReference>
<proteinExistence type="predicted"/>
<accession>A0A3N0V8L8</accession>
<dbReference type="CDD" id="cd06433">
    <property type="entry name" value="GT_2_WfgS_like"/>
    <property type="match status" value="1"/>
</dbReference>
<evidence type="ECO:0000259" key="1">
    <source>
        <dbReference type="Pfam" id="PF00535"/>
    </source>
</evidence>
<dbReference type="Gene3D" id="3.90.550.10">
    <property type="entry name" value="Spore Coat Polysaccharide Biosynthesis Protein SpsA, Chain A"/>
    <property type="match status" value="1"/>
</dbReference>
<comment type="caution">
    <text evidence="2">The sequence shown here is derived from an EMBL/GenBank/DDBJ whole genome shotgun (WGS) entry which is preliminary data.</text>
</comment>
<dbReference type="PANTHER" id="PTHR22916">
    <property type="entry name" value="GLYCOSYLTRANSFERASE"/>
    <property type="match status" value="1"/>
</dbReference>
<feature type="domain" description="Glycosyltransferase 2-like" evidence="1">
    <location>
        <begin position="6"/>
        <end position="137"/>
    </location>
</feature>
<dbReference type="PANTHER" id="PTHR22916:SF3">
    <property type="entry name" value="UDP-GLCNAC:BETAGAL BETA-1,3-N-ACETYLGLUCOSAMINYLTRANSFERASE-LIKE PROTEIN 1"/>
    <property type="match status" value="1"/>
</dbReference>